<dbReference type="InterPro" id="IPR017508">
    <property type="entry name" value="HipA_N1"/>
</dbReference>
<feature type="domain" description="HIRAN" evidence="3">
    <location>
        <begin position="131"/>
        <end position="233"/>
    </location>
</feature>
<dbReference type="Pfam" id="PF13657">
    <property type="entry name" value="Couple_hipA"/>
    <property type="match status" value="1"/>
</dbReference>
<evidence type="ECO:0000313" key="4">
    <source>
        <dbReference type="EMBL" id="SDX34185.1"/>
    </source>
</evidence>
<protein>
    <submittedName>
        <fullName evidence="4">HIRAN domain-containing protein</fullName>
    </submittedName>
</protein>
<sequence length="233" mass="26835">MTKIQNKDFLYLVWKDDVTRRQFVVGQLIHNGGYTFNYGLEVEAAIEAGFDLMLPFDDVKKTYHSAFLFPAFSSRLPDRKRVGIEGILKKYKLDSYDEYELLKRSGAKLPIDQFQFIDPIFAEQEKDGEIQRCFYVAGPRYYLGCDGENCEKALHLAPGDSLYLKSEPKNPKDHNAIQILDSDGNRIGYLPRYYCEGVSVLLQSGYEYTCMVKAVNTDNRCDECIWIVLTLKL</sequence>
<dbReference type="EMBL" id="FNOU01000001">
    <property type="protein sequence ID" value="SDX34185.1"/>
    <property type="molecule type" value="Genomic_DNA"/>
</dbReference>
<keyword evidence="1" id="KW-0479">Metal-binding</keyword>
<dbReference type="Proteomes" id="UP000199652">
    <property type="component" value="Unassembled WGS sequence"/>
</dbReference>
<keyword evidence="5" id="KW-1185">Reference proteome</keyword>
<evidence type="ECO:0000256" key="2">
    <source>
        <dbReference type="ARBA" id="ARBA00022801"/>
    </source>
</evidence>
<dbReference type="GO" id="GO:0016818">
    <property type="term" value="F:hydrolase activity, acting on acid anhydrides, in phosphorus-containing anhydrides"/>
    <property type="evidence" value="ECO:0007669"/>
    <property type="project" value="InterPro"/>
</dbReference>
<reference evidence="5" key="1">
    <citation type="submission" date="2016-10" db="EMBL/GenBank/DDBJ databases">
        <authorList>
            <person name="Varghese N."/>
            <person name="Submissions S."/>
        </authorList>
    </citation>
    <scope>NUCLEOTIDE SEQUENCE [LARGE SCALE GENOMIC DNA]</scope>
    <source>
        <strain evidence="5">VPI 5359</strain>
    </source>
</reference>
<dbReference type="STRING" id="1528.SAMN04488579_101210"/>
<dbReference type="RefSeq" id="WP_090242571.1">
    <property type="nucleotide sequence ID" value="NZ_FNOU01000001.1"/>
</dbReference>
<gene>
    <name evidence="4" type="ORF">SAMN04488579_101210</name>
</gene>
<evidence type="ECO:0000313" key="5">
    <source>
        <dbReference type="Proteomes" id="UP000199652"/>
    </source>
</evidence>
<dbReference type="Gene3D" id="3.30.70.2330">
    <property type="match status" value="1"/>
</dbReference>
<dbReference type="SMART" id="SM00910">
    <property type="entry name" value="HIRAN"/>
    <property type="match status" value="1"/>
</dbReference>
<organism evidence="4 5">
    <name type="scientific">Eubacterium barkeri</name>
    <name type="common">Clostridium barkeri</name>
    <dbReference type="NCBI Taxonomy" id="1528"/>
    <lineage>
        <taxon>Bacteria</taxon>
        <taxon>Bacillati</taxon>
        <taxon>Bacillota</taxon>
        <taxon>Clostridia</taxon>
        <taxon>Eubacteriales</taxon>
        <taxon>Eubacteriaceae</taxon>
        <taxon>Eubacterium</taxon>
    </lineage>
</organism>
<name>A0A1H3AX73_EUBBA</name>
<dbReference type="Pfam" id="PF08797">
    <property type="entry name" value="HIRAN"/>
    <property type="match status" value="1"/>
</dbReference>
<evidence type="ECO:0000256" key="1">
    <source>
        <dbReference type="ARBA" id="ARBA00022723"/>
    </source>
</evidence>
<dbReference type="GO" id="GO:0003676">
    <property type="term" value="F:nucleic acid binding"/>
    <property type="evidence" value="ECO:0007669"/>
    <property type="project" value="InterPro"/>
</dbReference>
<dbReference type="AlphaFoldDB" id="A0A1H3AX73"/>
<keyword evidence="2" id="KW-0378">Hydrolase</keyword>
<evidence type="ECO:0000259" key="3">
    <source>
        <dbReference type="SMART" id="SM00910"/>
    </source>
</evidence>
<dbReference type="OrthoDB" id="46144at2"/>
<dbReference type="GO" id="GO:0008270">
    <property type="term" value="F:zinc ion binding"/>
    <property type="evidence" value="ECO:0007669"/>
    <property type="project" value="InterPro"/>
</dbReference>
<proteinExistence type="predicted"/>
<dbReference type="InterPro" id="IPR014905">
    <property type="entry name" value="HIRAN"/>
</dbReference>
<accession>A0A1H3AX73</accession>